<evidence type="ECO:0000313" key="3">
    <source>
        <dbReference type="Proteomes" id="UP000285575"/>
    </source>
</evidence>
<evidence type="ECO:0000313" key="2">
    <source>
        <dbReference type="EMBL" id="RVU47073.1"/>
    </source>
</evidence>
<sequence length="226" mass="22796">MKFTVAGLLALGSIATASHAAVITFEETGIAPAAMLNSPGAAVPVASRLTDQYLGLGALFTSQGGFAAVVNHSPNPSATPSPPAVIGGTLADGTLSYTAPITITFVKPGDSSTLGTTTMVRILGDWFPLNSGTITMSAFGIDGTLLGSDTEFDNGSIGQGAALQLDFAQGIHRVVISGTSGTVGFDNLEFGPVSPVSASIPEPTVVSLLLISLFMASAISRRPINS</sequence>
<keyword evidence="1" id="KW-0732">Signal</keyword>
<feature type="signal peptide" evidence="1">
    <location>
        <begin position="1"/>
        <end position="20"/>
    </location>
</feature>
<feature type="chain" id="PRO_5019340616" description="PEP-CTERM sorting domain-containing protein" evidence="1">
    <location>
        <begin position="21"/>
        <end position="226"/>
    </location>
</feature>
<evidence type="ECO:0000256" key="1">
    <source>
        <dbReference type="SAM" id="SignalP"/>
    </source>
</evidence>
<dbReference type="RefSeq" id="WP_128227542.1">
    <property type="nucleotide sequence ID" value="NZ_SACR01000002.1"/>
</dbReference>
<dbReference type="Proteomes" id="UP000285575">
    <property type="component" value="Unassembled WGS sequence"/>
</dbReference>
<proteinExistence type="predicted"/>
<gene>
    <name evidence="2" type="ORF">EOE66_04715</name>
</gene>
<reference evidence="2 3" key="1">
    <citation type="submission" date="2019-01" db="EMBL/GenBank/DDBJ databases">
        <authorList>
            <person name="Chen W.-M."/>
        </authorList>
    </citation>
    <scope>NUCLEOTIDE SEQUENCE [LARGE SCALE GENOMIC DNA]</scope>
    <source>
        <strain evidence="2 3">KYPY4</strain>
    </source>
</reference>
<dbReference type="EMBL" id="SACR01000002">
    <property type="protein sequence ID" value="RVU47073.1"/>
    <property type="molecule type" value="Genomic_DNA"/>
</dbReference>
<dbReference type="AlphaFoldDB" id="A0A437RJW5"/>
<organism evidence="2 3">
    <name type="scientific">Rubrivivax rivuli</name>
    <dbReference type="NCBI Taxonomy" id="1862385"/>
    <lineage>
        <taxon>Bacteria</taxon>
        <taxon>Pseudomonadati</taxon>
        <taxon>Pseudomonadota</taxon>
        <taxon>Betaproteobacteria</taxon>
        <taxon>Burkholderiales</taxon>
        <taxon>Sphaerotilaceae</taxon>
        <taxon>Rubrivivax</taxon>
    </lineage>
</organism>
<name>A0A437RJW5_9BURK</name>
<evidence type="ECO:0008006" key="4">
    <source>
        <dbReference type="Google" id="ProtNLM"/>
    </source>
</evidence>
<keyword evidence="3" id="KW-1185">Reference proteome</keyword>
<comment type="caution">
    <text evidence="2">The sequence shown here is derived from an EMBL/GenBank/DDBJ whole genome shotgun (WGS) entry which is preliminary data.</text>
</comment>
<accession>A0A437RJW5</accession>
<protein>
    <recommendedName>
        <fullName evidence="4">PEP-CTERM sorting domain-containing protein</fullName>
    </recommendedName>
</protein>